<dbReference type="AlphaFoldDB" id="A0A7X9NR54"/>
<name>A0A7X9NR54_9BIFI</name>
<dbReference type="SUPFAM" id="SSF54523">
    <property type="entry name" value="Pili subunits"/>
    <property type="match status" value="1"/>
</dbReference>
<sequence>MVTMREAMRKARSEQGFSLVELLVVVIIIGILAGVAVPIYLNQRKSAWRSSVQSDVHNAQVTIATAMTKTKDSEKITMKSNDSSQKCIESKCTFTQAGGTIGGNAITVSKGNTIEVDIEYSSANGGTSYKIYGDNENLGGFEYLYDSTTGSLEWRPHKP</sequence>
<dbReference type="Gene3D" id="3.30.700.10">
    <property type="entry name" value="Glycoprotein, Type 4 Pilin"/>
    <property type="match status" value="1"/>
</dbReference>
<proteinExistence type="predicted"/>
<evidence type="ECO:0000256" key="1">
    <source>
        <dbReference type="SAM" id="Phobius"/>
    </source>
</evidence>
<dbReference type="PROSITE" id="PS00409">
    <property type="entry name" value="PROKAR_NTER_METHYL"/>
    <property type="match status" value="1"/>
</dbReference>
<organism evidence="2 3">
    <name type="scientific">Bifidobacterium thermophilum</name>
    <dbReference type="NCBI Taxonomy" id="33905"/>
    <lineage>
        <taxon>Bacteria</taxon>
        <taxon>Bacillati</taxon>
        <taxon>Actinomycetota</taxon>
        <taxon>Actinomycetes</taxon>
        <taxon>Bifidobacteriales</taxon>
        <taxon>Bifidobacteriaceae</taxon>
        <taxon>Bifidobacterium</taxon>
    </lineage>
</organism>
<comment type="caution">
    <text evidence="2">The sequence shown here is derived from an EMBL/GenBank/DDBJ whole genome shotgun (WGS) entry which is preliminary data.</text>
</comment>
<gene>
    <name evidence="2" type="ORF">HF844_04290</name>
</gene>
<dbReference type="EMBL" id="JABAGI010000004">
    <property type="protein sequence ID" value="NME62017.1"/>
    <property type="molecule type" value="Genomic_DNA"/>
</dbReference>
<dbReference type="InterPro" id="IPR012902">
    <property type="entry name" value="N_methyl_site"/>
</dbReference>
<reference evidence="2 3" key="1">
    <citation type="submission" date="2020-04" db="EMBL/GenBank/DDBJ databases">
        <authorList>
            <person name="Hitch T.C.A."/>
            <person name="Wylensek D."/>
            <person name="Clavel T."/>
        </authorList>
    </citation>
    <scope>NUCLEOTIDE SEQUENCE [LARGE SCALE GENOMIC DNA]</scope>
    <source>
        <strain evidence="2 3">BSM-130-P53-3C</strain>
    </source>
</reference>
<accession>A0A7X9NR54</accession>
<feature type="transmembrane region" description="Helical" evidence="1">
    <location>
        <begin position="20"/>
        <end position="41"/>
    </location>
</feature>
<dbReference type="NCBIfam" id="TIGR02532">
    <property type="entry name" value="IV_pilin_GFxxxE"/>
    <property type="match status" value="1"/>
</dbReference>
<dbReference type="Pfam" id="PF07963">
    <property type="entry name" value="N_methyl"/>
    <property type="match status" value="1"/>
</dbReference>
<keyword evidence="1" id="KW-0472">Membrane</keyword>
<keyword evidence="1" id="KW-1133">Transmembrane helix</keyword>
<protein>
    <submittedName>
        <fullName evidence="2">Type II secretion system protein</fullName>
    </submittedName>
</protein>
<dbReference type="InterPro" id="IPR045584">
    <property type="entry name" value="Pilin-like"/>
</dbReference>
<keyword evidence="1" id="KW-0812">Transmembrane</keyword>
<evidence type="ECO:0000313" key="3">
    <source>
        <dbReference type="Proteomes" id="UP000588369"/>
    </source>
</evidence>
<dbReference type="PANTHER" id="PTHR30093">
    <property type="entry name" value="GENERAL SECRETION PATHWAY PROTEIN G"/>
    <property type="match status" value="1"/>
</dbReference>
<dbReference type="Proteomes" id="UP000588369">
    <property type="component" value="Unassembled WGS sequence"/>
</dbReference>
<evidence type="ECO:0000313" key="2">
    <source>
        <dbReference type="EMBL" id="NME62017.1"/>
    </source>
</evidence>